<dbReference type="EMBL" id="LECT01000014">
    <property type="protein sequence ID" value="KLU06579.1"/>
    <property type="molecule type" value="Genomic_DNA"/>
</dbReference>
<evidence type="ECO:0000313" key="6">
    <source>
        <dbReference type="Proteomes" id="UP000036367"/>
    </source>
</evidence>
<proteinExistence type="inferred from homology"/>
<dbReference type="GO" id="GO:0009234">
    <property type="term" value="P:menaquinone biosynthetic process"/>
    <property type="evidence" value="ECO:0007669"/>
    <property type="project" value="UniProtKB-UniRule"/>
</dbReference>
<dbReference type="GO" id="GO:0016830">
    <property type="term" value="F:carbon-carbon lyase activity"/>
    <property type="evidence" value="ECO:0007669"/>
    <property type="project" value="UniProtKB-UniRule"/>
</dbReference>
<dbReference type="HAMAP" id="MF_00996">
    <property type="entry name" value="MqnD"/>
    <property type="match status" value="1"/>
</dbReference>
<protein>
    <recommendedName>
        <fullName evidence="4">1,4-dihydroxy-6-naphtoate synthase</fullName>
        <ecNumber evidence="4">4.1.99.29</ecNumber>
    </recommendedName>
    <alternativeName>
        <fullName evidence="4">Menaquinone biosynthetic enzyme MqnD</fullName>
    </alternativeName>
</protein>
<keyword evidence="6" id="KW-1185">Reference proteome</keyword>
<dbReference type="Gene3D" id="3.40.190.10">
    <property type="entry name" value="Periplasmic binding protein-like II"/>
    <property type="match status" value="2"/>
</dbReference>
<keyword evidence="3 4" id="KW-0456">Lyase</keyword>
<evidence type="ECO:0000313" key="5">
    <source>
        <dbReference type="EMBL" id="KLU06579.1"/>
    </source>
</evidence>
<accession>A0A0J1EM02</accession>
<dbReference type="PANTHER" id="PTHR37167">
    <property type="entry name" value="1,4-DIHYDROXY-6-NAPHTOATE SYNTHASE"/>
    <property type="match status" value="1"/>
</dbReference>
<dbReference type="CDD" id="cd13635">
    <property type="entry name" value="PBP2_Ttha1568_Mqnd"/>
    <property type="match status" value="1"/>
</dbReference>
<dbReference type="InterPro" id="IPR003773">
    <property type="entry name" value="Menaquinone_biosynth"/>
</dbReference>
<dbReference type="AlphaFoldDB" id="A0A0J1EM02"/>
<comment type="similarity">
    <text evidence="4">Belongs to the MqnA/MqnD family. MqnD subfamily.</text>
</comment>
<sequence>MAPSIQSASKRSHPINTAPQQLRIGEGPELHLGISTCPNDTFAFSRLLDAAMNQGSEPSFDTGGFTWRIELLDIDELNQRLLAGEFDLAKTSFHAALLMADQTRVLPVGSALGFGVGPLLLAARAGETPQTLAQTTLCPGEHTTAHLLFRLFYPESNPPAGSSAPDDSPPRAKTSVRQVVFSEIMPALQRGDADFGVCIHEGRFTYAESGLHLAADLGSLWEKSTQRPLPLGGLVMRDRHSPATMKSACEVIRRSLQSARQTPDSALPAMRRYAQEMDDSVLMQHVDLYVNDWTVDLGTVGQEALTTLSEMAQQIGLGAAKLRFFCGETGA</sequence>
<dbReference type="EC" id="4.1.99.29" evidence="4"/>
<evidence type="ECO:0000256" key="3">
    <source>
        <dbReference type="ARBA" id="ARBA00023239"/>
    </source>
</evidence>
<dbReference type="Pfam" id="PF02621">
    <property type="entry name" value="VitK2_biosynth"/>
    <property type="match status" value="1"/>
</dbReference>
<organism evidence="5 6">
    <name type="scientific">Rhodopirellula islandica</name>
    <dbReference type="NCBI Taxonomy" id="595434"/>
    <lineage>
        <taxon>Bacteria</taxon>
        <taxon>Pseudomonadati</taxon>
        <taxon>Planctomycetota</taxon>
        <taxon>Planctomycetia</taxon>
        <taxon>Pirellulales</taxon>
        <taxon>Pirellulaceae</taxon>
        <taxon>Rhodopirellula</taxon>
    </lineage>
</organism>
<dbReference type="STRING" id="595434.RISK_001334"/>
<feature type="binding site" evidence="4">
    <location>
        <begin position="144"/>
        <end position="145"/>
    </location>
    <ligand>
        <name>substrate</name>
    </ligand>
</feature>
<dbReference type="PANTHER" id="PTHR37167:SF1">
    <property type="entry name" value="1,4-DIHYDROXY-6-NAPHTOATE SYNTHASE"/>
    <property type="match status" value="1"/>
</dbReference>
<evidence type="ECO:0000256" key="1">
    <source>
        <dbReference type="ARBA" id="ARBA00004863"/>
    </source>
</evidence>
<gene>
    <name evidence="4" type="primary">mqnD</name>
    <name evidence="5" type="ORF">RISK_001334</name>
</gene>
<dbReference type="Proteomes" id="UP000036367">
    <property type="component" value="Unassembled WGS sequence"/>
</dbReference>
<comment type="catalytic activity">
    <reaction evidence="4">
        <text>cyclic dehypoxanthinylfutalosinate = 1,4-dihydroxy-6-naphthoate + dihydroxyacetone</text>
        <dbReference type="Rhea" id="RHEA:33087"/>
        <dbReference type="ChEBI" id="CHEBI:16016"/>
        <dbReference type="ChEBI" id="CHEBI:64254"/>
        <dbReference type="ChEBI" id="CHEBI:64270"/>
        <dbReference type="EC" id="4.1.99.29"/>
    </reaction>
</comment>
<dbReference type="InterPro" id="IPR030869">
    <property type="entry name" value="MqnD"/>
</dbReference>
<dbReference type="PATRIC" id="fig|595434.4.peg.1281"/>
<evidence type="ECO:0000256" key="4">
    <source>
        <dbReference type="HAMAP-Rule" id="MF_00996"/>
    </source>
</evidence>
<name>A0A0J1EM02_RHOIS</name>
<comment type="function">
    <text evidence="4">Catalyzes the conversion of cyclic dehypoxanthine futalosine (cyclic DHFL) into 1,4-dihydroxy-6-naphthoate, a step in the biosynthesis of menaquinone (MK, vitamin K2).</text>
</comment>
<dbReference type="RefSeq" id="WP_236696048.1">
    <property type="nucleotide sequence ID" value="NZ_LECT01000014.1"/>
</dbReference>
<comment type="caution">
    <text evidence="4">Lacks conserved residue(s) required for the propagation of feature annotation.</text>
</comment>
<comment type="pathway">
    <text evidence="1 4">Quinol/quinone metabolism; menaquinone biosynthesis.</text>
</comment>
<feature type="active site" description="Proton acceptor" evidence="4">
    <location>
        <position position="200"/>
    </location>
</feature>
<dbReference type="UniPathway" id="UPA00079"/>
<reference evidence="5" key="1">
    <citation type="submission" date="2015-05" db="EMBL/GenBank/DDBJ databases">
        <title>Permanent draft genome of Rhodopirellula islandicus K833.</title>
        <authorList>
            <person name="Kizina J."/>
            <person name="Richter M."/>
            <person name="Glockner F.O."/>
            <person name="Harder J."/>
        </authorList>
    </citation>
    <scope>NUCLEOTIDE SEQUENCE [LARGE SCALE GENOMIC DNA]</scope>
    <source>
        <strain evidence="5">K833</strain>
    </source>
</reference>
<dbReference type="SUPFAM" id="SSF53850">
    <property type="entry name" value="Periplasmic binding protein-like II"/>
    <property type="match status" value="1"/>
</dbReference>
<evidence type="ECO:0000256" key="2">
    <source>
        <dbReference type="ARBA" id="ARBA00022428"/>
    </source>
</evidence>
<comment type="caution">
    <text evidence="5">The sequence shown here is derived from an EMBL/GenBank/DDBJ whole genome shotgun (WGS) entry which is preliminary data.</text>
</comment>
<keyword evidence="2 4" id="KW-0474">Menaquinone biosynthesis</keyword>